<name>A0A8T0KBN6_PHAAN</name>
<protein>
    <submittedName>
        <fullName evidence="2">Protein Ycf2</fullName>
    </submittedName>
</protein>
<evidence type="ECO:0000313" key="2">
    <source>
        <dbReference type="EMBL" id="KAG2396828.1"/>
    </source>
</evidence>
<organism evidence="2 3">
    <name type="scientific">Phaseolus angularis</name>
    <name type="common">Azuki bean</name>
    <name type="synonym">Vigna angularis</name>
    <dbReference type="NCBI Taxonomy" id="3914"/>
    <lineage>
        <taxon>Eukaryota</taxon>
        <taxon>Viridiplantae</taxon>
        <taxon>Streptophyta</taxon>
        <taxon>Embryophyta</taxon>
        <taxon>Tracheophyta</taxon>
        <taxon>Spermatophyta</taxon>
        <taxon>Magnoliopsida</taxon>
        <taxon>eudicotyledons</taxon>
        <taxon>Gunneridae</taxon>
        <taxon>Pentapetalae</taxon>
        <taxon>rosids</taxon>
        <taxon>fabids</taxon>
        <taxon>Fabales</taxon>
        <taxon>Fabaceae</taxon>
        <taxon>Papilionoideae</taxon>
        <taxon>50 kb inversion clade</taxon>
        <taxon>NPAAA clade</taxon>
        <taxon>indigoferoid/millettioid clade</taxon>
        <taxon>Phaseoleae</taxon>
        <taxon>Vigna</taxon>
    </lineage>
</organism>
<accession>A0A8T0KBN6</accession>
<evidence type="ECO:0000259" key="1">
    <source>
        <dbReference type="Pfam" id="PF05695"/>
    </source>
</evidence>
<proteinExistence type="predicted"/>
<comment type="caution">
    <text evidence="2">The sequence shown here is derived from an EMBL/GenBank/DDBJ whole genome shotgun (WGS) entry which is preliminary data.</text>
</comment>
<evidence type="ECO:0000313" key="3">
    <source>
        <dbReference type="Proteomes" id="UP000743370"/>
    </source>
</evidence>
<dbReference type="Proteomes" id="UP000743370">
    <property type="component" value="Unassembled WGS sequence"/>
</dbReference>
<sequence>MPTIALITTVLGLQQYLEKRQGRRCVEKARINTSDFTDIISSIELQVSNILIPNDFPQNGDEGYNFYKSFHFPIRYDPFDEDDEDSVNDLFAEGGEVGWKMEGRDEGEKVRNTDSAQKEKIVSVYR</sequence>
<gene>
    <name evidence="2" type="ORF">HKW66_Vig0231030</name>
</gene>
<dbReference type="EMBL" id="JABFOF010000005">
    <property type="protein sequence ID" value="KAG2396828.1"/>
    <property type="molecule type" value="Genomic_DNA"/>
</dbReference>
<dbReference type="AlphaFoldDB" id="A0A8T0KBN6"/>
<dbReference type="InterPro" id="IPR056777">
    <property type="entry name" value="Ycf2_N"/>
</dbReference>
<feature type="domain" description="Ycf2 N-terminal" evidence="1">
    <location>
        <begin position="37"/>
        <end position="90"/>
    </location>
</feature>
<dbReference type="Pfam" id="PF05695">
    <property type="entry name" value="Ycf2"/>
    <property type="match status" value="1"/>
</dbReference>
<reference evidence="2 3" key="1">
    <citation type="submission" date="2020-05" db="EMBL/GenBank/DDBJ databases">
        <title>Vigna angularis (adzuki bean) Var. LongXiaoDou No. 4 denovo assembly.</title>
        <authorList>
            <person name="Xiang H."/>
        </authorList>
    </citation>
    <scope>NUCLEOTIDE SEQUENCE [LARGE SCALE GENOMIC DNA]</scope>
    <source>
        <tissue evidence="2">Leaf</tissue>
    </source>
</reference>